<dbReference type="EMBL" id="JAWZYT010003235">
    <property type="protein sequence ID" value="KAK4299450.1"/>
    <property type="molecule type" value="Genomic_DNA"/>
</dbReference>
<evidence type="ECO:0000313" key="3">
    <source>
        <dbReference type="Proteomes" id="UP001292094"/>
    </source>
</evidence>
<dbReference type="AlphaFoldDB" id="A0AAE1QIZ6"/>
<reference evidence="2" key="1">
    <citation type="submission" date="2023-11" db="EMBL/GenBank/DDBJ databases">
        <title>Genome assemblies of two species of porcelain crab, Petrolisthes cinctipes and Petrolisthes manimaculis (Anomura: Porcellanidae).</title>
        <authorList>
            <person name="Angst P."/>
        </authorList>
    </citation>
    <scope>NUCLEOTIDE SEQUENCE</scope>
    <source>
        <strain evidence="2">PB745_02</strain>
        <tissue evidence="2">Gill</tissue>
    </source>
</reference>
<protein>
    <submittedName>
        <fullName evidence="2">Uncharacterized protein</fullName>
    </submittedName>
</protein>
<gene>
    <name evidence="2" type="ORF">Pmani_002222</name>
    <name evidence="1" type="ORF">Pmani_028263</name>
</gene>
<evidence type="ECO:0000313" key="2">
    <source>
        <dbReference type="EMBL" id="KAK4327281.1"/>
    </source>
</evidence>
<sequence>MYVLHSVAQQRILSLLTSLQFRLQISYASLQFHNSSLSSLLFHMTSLHVRHDCLTSLQFSLYSSQSCKQCLCGTSRLILSVGYSSWRSKTRMHTKHCIDSDLASCSTPCHSIPLLTPVLQTMGKGRGIEKGLGLVGFQRDTDLG</sequence>
<proteinExistence type="predicted"/>
<name>A0AAE1QIZ6_9EUCA</name>
<accession>A0AAE1QIZ6</accession>
<organism evidence="2 3">
    <name type="scientific">Petrolisthes manimaculis</name>
    <dbReference type="NCBI Taxonomy" id="1843537"/>
    <lineage>
        <taxon>Eukaryota</taxon>
        <taxon>Metazoa</taxon>
        <taxon>Ecdysozoa</taxon>
        <taxon>Arthropoda</taxon>
        <taxon>Crustacea</taxon>
        <taxon>Multicrustacea</taxon>
        <taxon>Malacostraca</taxon>
        <taxon>Eumalacostraca</taxon>
        <taxon>Eucarida</taxon>
        <taxon>Decapoda</taxon>
        <taxon>Pleocyemata</taxon>
        <taxon>Anomura</taxon>
        <taxon>Galatheoidea</taxon>
        <taxon>Porcellanidae</taxon>
        <taxon>Petrolisthes</taxon>
    </lineage>
</organism>
<dbReference type="EMBL" id="JAWZYT010000158">
    <property type="protein sequence ID" value="KAK4327281.1"/>
    <property type="molecule type" value="Genomic_DNA"/>
</dbReference>
<keyword evidence="3" id="KW-1185">Reference proteome</keyword>
<dbReference type="Proteomes" id="UP001292094">
    <property type="component" value="Unassembled WGS sequence"/>
</dbReference>
<evidence type="ECO:0000313" key="1">
    <source>
        <dbReference type="EMBL" id="KAK4299450.1"/>
    </source>
</evidence>
<comment type="caution">
    <text evidence="2">The sequence shown here is derived from an EMBL/GenBank/DDBJ whole genome shotgun (WGS) entry which is preliminary data.</text>
</comment>